<keyword evidence="2 6" id="KW-0489">Methyltransferase</keyword>
<evidence type="ECO:0000313" key="6">
    <source>
        <dbReference type="EMBL" id="GBG26372.1"/>
    </source>
</evidence>
<dbReference type="GO" id="GO:0070475">
    <property type="term" value="P:rRNA base methylation"/>
    <property type="evidence" value="ECO:0007669"/>
    <property type="project" value="TreeGrafter"/>
</dbReference>
<dbReference type="InterPro" id="IPR002903">
    <property type="entry name" value="RsmH"/>
</dbReference>
<dbReference type="AlphaFoldDB" id="A0A2R5G5P0"/>
<organism evidence="6 7">
    <name type="scientific">Hondaea fermentalgiana</name>
    <dbReference type="NCBI Taxonomy" id="2315210"/>
    <lineage>
        <taxon>Eukaryota</taxon>
        <taxon>Sar</taxon>
        <taxon>Stramenopiles</taxon>
        <taxon>Bigyra</taxon>
        <taxon>Labyrinthulomycetes</taxon>
        <taxon>Thraustochytrida</taxon>
        <taxon>Thraustochytriidae</taxon>
        <taxon>Hondaea</taxon>
    </lineage>
</organism>
<evidence type="ECO:0000256" key="1">
    <source>
        <dbReference type="ARBA" id="ARBA00010396"/>
    </source>
</evidence>
<dbReference type="EMBL" id="BEYU01000020">
    <property type="protein sequence ID" value="GBG26372.1"/>
    <property type="molecule type" value="Genomic_DNA"/>
</dbReference>
<dbReference type="NCBIfam" id="TIGR00006">
    <property type="entry name" value="16S rRNA (cytosine(1402)-N(4))-methyltransferase RsmH"/>
    <property type="match status" value="1"/>
</dbReference>
<evidence type="ECO:0000313" key="7">
    <source>
        <dbReference type="Proteomes" id="UP000241890"/>
    </source>
</evidence>
<dbReference type="Gene3D" id="1.10.150.170">
    <property type="entry name" value="Putative methyltransferase TM0872, insert domain"/>
    <property type="match status" value="1"/>
</dbReference>
<dbReference type="SUPFAM" id="SSF81799">
    <property type="entry name" value="Putative methyltransferase TM0872, insert domain"/>
    <property type="match status" value="1"/>
</dbReference>
<evidence type="ECO:0000256" key="4">
    <source>
        <dbReference type="ARBA" id="ARBA00022691"/>
    </source>
</evidence>
<gene>
    <name evidence="6" type="ORF">FCC1311_025932</name>
</gene>
<evidence type="ECO:0000256" key="3">
    <source>
        <dbReference type="ARBA" id="ARBA00022679"/>
    </source>
</evidence>
<dbReference type="PANTHER" id="PTHR11265">
    <property type="entry name" value="S-ADENOSYL-METHYLTRANSFERASE MRAW"/>
    <property type="match status" value="1"/>
</dbReference>
<accession>A0A2R5G5P0</accession>
<protein>
    <submittedName>
        <fullName evidence="6">Ribosomal RNA small subunit methyltransferase H</fullName>
    </submittedName>
</protein>
<dbReference type="Gene3D" id="3.40.50.150">
    <property type="entry name" value="Vaccinia Virus protein VP39"/>
    <property type="match status" value="1"/>
</dbReference>
<evidence type="ECO:0000256" key="5">
    <source>
        <dbReference type="SAM" id="MobiDB-lite"/>
    </source>
</evidence>
<reference evidence="6 7" key="1">
    <citation type="submission" date="2017-12" db="EMBL/GenBank/DDBJ databases">
        <title>Sequencing, de novo assembly and annotation of complete genome of a new Thraustochytrid species, strain FCC1311.</title>
        <authorList>
            <person name="Sedici K."/>
            <person name="Godart F."/>
            <person name="Aiese Cigliano R."/>
            <person name="Sanseverino W."/>
            <person name="Barakat M."/>
            <person name="Ortet P."/>
            <person name="Marechal E."/>
            <person name="Cagnac O."/>
            <person name="Amato A."/>
        </authorList>
    </citation>
    <scope>NUCLEOTIDE SEQUENCE [LARGE SCALE GENOMIC DNA]</scope>
</reference>
<keyword evidence="4" id="KW-0949">S-adenosyl-L-methionine</keyword>
<sequence length="375" mass="41087">MRRLAILRRAKPPRTRGFASISSKNGSISDGSSIGSIGRSSSSSSSGSGSGGDLAQDDESDGRGGQRPGVNTLSSGKEAGHVSVLRDEVVDVFADTLGMRNEALIVDGTLGAGGHVEALLHRFETLPCNLRIVGVDRDPDALEIARRRLAPWGDKFRAVHSNFSEMKTTLGDEVMPVDGVLLDLGVSSMQLDRGERGFSFRNEGKLDMRMDPTSPVSAWTLVNKGPQNVLETIFREYGEERNARRIATQIVRARRKQAIDSTHDLVRAIAPMVDWKTARSHPAARIFQALRIAVNGELDSLETFLDNVPNIVRPGGTVAIISFHSLEDRLVKQAFKKYKDFTPCFRGVRKASKEESTENPRARSAKLRAIARRLQ</sequence>
<comment type="caution">
    <text evidence="6">The sequence shown here is derived from an EMBL/GenBank/DDBJ whole genome shotgun (WGS) entry which is preliminary data.</text>
</comment>
<dbReference type="GO" id="GO:0071424">
    <property type="term" value="F:rRNA (cytosine-N4-)-methyltransferase activity"/>
    <property type="evidence" value="ECO:0007669"/>
    <property type="project" value="TreeGrafter"/>
</dbReference>
<dbReference type="InParanoid" id="A0A2R5G5P0"/>
<dbReference type="OrthoDB" id="16290at2759"/>
<dbReference type="HAMAP" id="MF_01007">
    <property type="entry name" value="16SrRNA_methyltr_H"/>
    <property type="match status" value="1"/>
</dbReference>
<name>A0A2R5G5P0_9STRA</name>
<dbReference type="Proteomes" id="UP000241890">
    <property type="component" value="Unassembled WGS sequence"/>
</dbReference>
<feature type="compositionally biased region" description="Basic residues" evidence="5">
    <location>
        <begin position="1"/>
        <end position="14"/>
    </location>
</feature>
<dbReference type="Pfam" id="PF01795">
    <property type="entry name" value="Methyltransf_5"/>
    <property type="match status" value="1"/>
</dbReference>
<evidence type="ECO:0000256" key="2">
    <source>
        <dbReference type="ARBA" id="ARBA00022603"/>
    </source>
</evidence>
<comment type="similarity">
    <text evidence="1">Belongs to the methyltransferase superfamily. RsmH family.</text>
</comment>
<dbReference type="InterPro" id="IPR029063">
    <property type="entry name" value="SAM-dependent_MTases_sf"/>
</dbReference>
<dbReference type="InterPro" id="IPR023397">
    <property type="entry name" value="SAM-dep_MeTrfase_MraW_recog"/>
</dbReference>
<dbReference type="PANTHER" id="PTHR11265:SF0">
    <property type="entry name" value="12S RRNA N4-METHYLCYTIDINE METHYLTRANSFERASE"/>
    <property type="match status" value="1"/>
</dbReference>
<dbReference type="FunCoup" id="A0A2R5G5P0">
    <property type="interactions" value="60"/>
</dbReference>
<feature type="compositionally biased region" description="Low complexity" evidence="5">
    <location>
        <begin position="20"/>
        <end position="47"/>
    </location>
</feature>
<keyword evidence="3 6" id="KW-0808">Transferase</keyword>
<keyword evidence="7" id="KW-1185">Reference proteome</keyword>
<dbReference type="SUPFAM" id="SSF53335">
    <property type="entry name" value="S-adenosyl-L-methionine-dependent methyltransferases"/>
    <property type="match status" value="1"/>
</dbReference>
<feature type="region of interest" description="Disordered" evidence="5">
    <location>
        <begin position="1"/>
        <end position="78"/>
    </location>
</feature>
<proteinExistence type="inferred from homology"/>